<dbReference type="AlphaFoldDB" id="A0A9N9U5R8"/>
<comment type="similarity">
    <text evidence="1">Belongs to the short-chain dehydrogenases/reductases (SDR) family.</text>
</comment>
<protein>
    <submittedName>
        <fullName evidence="4">Uncharacterized protein</fullName>
    </submittedName>
</protein>
<evidence type="ECO:0000256" key="1">
    <source>
        <dbReference type="ARBA" id="ARBA00006484"/>
    </source>
</evidence>
<name>A0A9N9U5R8_9HYPO</name>
<dbReference type="Pfam" id="PF00106">
    <property type="entry name" value="adh_short"/>
    <property type="match status" value="1"/>
</dbReference>
<accession>A0A9N9U5R8</accession>
<dbReference type="Proteomes" id="UP000754883">
    <property type="component" value="Unassembled WGS sequence"/>
</dbReference>
<dbReference type="SUPFAM" id="SSF51735">
    <property type="entry name" value="NAD(P)-binding Rossmann-fold domains"/>
    <property type="match status" value="1"/>
</dbReference>
<reference evidence="4" key="1">
    <citation type="submission" date="2021-10" db="EMBL/GenBank/DDBJ databases">
        <authorList>
            <person name="Piombo E."/>
        </authorList>
    </citation>
    <scope>NUCLEOTIDE SEQUENCE</scope>
</reference>
<dbReference type="EMBL" id="CABFNO020001268">
    <property type="protein sequence ID" value="CAG9975504.1"/>
    <property type="molecule type" value="Genomic_DNA"/>
</dbReference>
<evidence type="ECO:0000256" key="2">
    <source>
        <dbReference type="ARBA" id="ARBA00022857"/>
    </source>
</evidence>
<dbReference type="PANTHER" id="PTHR24320:SF252">
    <property type="entry name" value="DEHYDROGENASE_REDUCTASE FAMILY PROTEIN, PUTATIVE (AFU_ORTHOLOGUE AFUA_3G08550)-RELATED"/>
    <property type="match status" value="1"/>
</dbReference>
<dbReference type="Gene3D" id="3.40.50.720">
    <property type="entry name" value="NAD(P)-binding Rossmann-like Domain"/>
    <property type="match status" value="1"/>
</dbReference>
<comment type="caution">
    <text evidence="4">The sequence shown here is derived from an EMBL/GenBank/DDBJ whole genome shotgun (WGS) entry which is preliminary data.</text>
</comment>
<dbReference type="PANTHER" id="PTHR24320">
    <property type="entry name" value="RETINOL DEHYDROGENASE"/>
    <property type="match status" value="1"/>
</dbReference>
<gene>
    <name evidence="4" type="ORF">CBYS24578_00012962</name>
</gene>
<evidence type="ECO:0000313" key="4">
    <source>
        <dbReference type="EMBL" id="CAG9975504.1"/>
    </source>
</evidence>
<dbReference type="InterPro" id="IPR036291">
    <property type="entry name" value="NAD(P)-bd_dom_sf"/>
</dbReference>
<dbReference type="InterPro" id="IPR002347">
    <property type="entry name" value="SDR_fam"/>
</dbReference>
<sequence>MAILAALEGTGSVMYANLFVKLPAPSSKANLSEQVFVVTGGNGGLGYESSLHLSKLGVGKLIIAVRNKAKGEAARLKILASSKQPESSIEVWEIDMDSYDSIKAFAARVSSDLPRVDGILANAGIMTSNLAWSEGSESSLNVNVISTFLLFFLLLPKMRESGKKTGNPCRFTIPNSALHYMAPLGELQPGKGSILDRLNDGKTANMGGRYPLTKLLVLYVVREIAKRAPSSGETGHFIINTPNPSFCKSDLARENADSAGFKVFERVLARSTEEGSRALLNGVLGGKETHGHYLNNCQVQPNPACHVTDKFGQQVQTAFFEELIGKLESIQPGVSLTL</sequence>
<dbReference type="GO" id="GO:0016491">
    <property type="term" value="F:oxidoreductase activity"/>
    <property type="evidence" value="ECO:0007669"/>
    <property type="project" value="UniProtKB-KW"/>
</dbReference>
<evidence type="ECO:0000256" key="3">
    <source>
        <dbReference type="ARBA" id="ARBA00023002"/>
    </source>
</evidence>
<organism evidence="4 5">
    <name type="scientific">Clonostachys byssicola</name>
    <dbReference type="NCBI Taxonomy" id="160290"/>
    <lineage>
        <taxon>Eukaryota</taxon>
        <taxon>Fungi</taxon>
        <taxon>Dikarya</taxon>
        <taxon>Ascomycota</taxon>
        <taxon>Pezizomycotina</taxon>
        <taxon>Sordariomycetes</taxon>
        <taxon>Hypocreomycetidae</taxon>
        <taxon>Hypocreales</taxon>
        <taxon>Bionectriaceae</taxon>
        <taxon>Clonostachys</taxon>
    </lineage>
</organism>
<keyword evidence="3" id="KW-0560">Oxidoreductase</keyword>
<keyword evidence="5" id="KW-1185">Reference proteome</keyword>
<proteinExistence type="inferred from homology"/>
<keyword evidence="2" id="KW-0521">NADP</keyword>
<dbReference type="OrthoDB" id="542013at2759"/>
<evidence type="ECO:0000313" key="5">
    <source>
        <dbReference type="Proteomes" id="UP000754883"/>
    </source>
</evidence>